<sequence>MLLAARPTLIAHGAHANPSLTSSTTVIVPASLPSLTPQHPPSVSTSQRQRKPPAHRAQTTENVLKPDVQDAGRAQERMLAAQLAYLASQHHLSEYSRLKFGPAGCPAPYVPMSIQLRDHVKHLQARQAIYSRQKAWWTSDGRPQALQQQLPSAQANASVPSGPHPPSSQPLMMVQRAEVDARVEVPQHQLPSMVMPQALNLQQELSAAMSSEMPSSSAVVFIQQFHVTKTSETHPINISMVVPFEFLPTLQSQLSVAPKSSPCVFHLPRNYHIDLATLIPLPGAHTCVSAYQPVPNRNGLLMNRGQRPQQPVLQVQNGIVGFGHTRPFHPPPPVSWNRQEPSGEELLKMTLDERGDGKASYSHPPSSSAPPPPFIVPSQSHYAPQRVLTDSPPVLVSPVSFHMPLPPSLSDAVSRAIAENEKKQPSSGVIRRPKHMRATSAPPSFGFGQGQTLREAGRALQRNKSNTDVPSACAASIVQTPRPHTANLGSSQLSVSRSDPAPRLPSSGTVHLAGPPPTPAENLPLTPPSSFEMSLTENPAHLKPTQTVVDTASSTSLSDHQAVPMTGYSPAPCYVAPPPPAVAKLGNLFLSSCPGKKVRLTGPVKGRGSVCRDLRQDLSRIRDLGVKCIICCLDDSELAYLGSPWSQYRALANELGLDVLRLPTPEGLHPLSAAQLDKELERVIRDYTLQGTPVLAHCRGGVGRAGLVACCWMLKLGLCGWKEAGVCRCRACCPSQESAKDSSNTQVCYATVHLLEKVIGVVRRRRSLKAIETFEQVKFLVDFIEYLDSKGRLGSSSISAEGESR</sequence>
<feature type="region of interest" description="Disordered" evidence="2">
    <location>
        <begin position="419"/>
        <end position="450"/>
    </location>
</feature>
<dbReference type="PANTHER" id="PTHR23339">
    <property type="entry name" value="TYROSINE SPECIFIC PROTEIN PHOSPHATASE AND DUAL SPECIFICITY PROTEIN PHOSPHATASE"/>
    <property type="match status" value="1"/>
</dbReference>
<feature type="region of interest" description="Disordered" evidence="2">
    <location>
        <begin position="31"/>
        <end position="60"/>
    </location>
</feature>
<feature type="domain" description="Tyrosine specific protein phosphatases" evidence="3">
    <location>
        <begin position="678"/>
        <end position="718"/>
    </location>
</feature>
<keyword evidence="1" id="KW-0378">Hydrolase</keyword>
<feature type="region of interest" description="Disordered" evidence="2">
    <location>
        <begin position="140"/>
        <end position="168"/>
    </location>
</feature>
<dbReference type="Gene3D" id="3.90.190.10">
    <property type="entry name" value="Protein tyrosine phosphatase superfamily"/>
    <property type="match status" value="1"/>
</dbReference>
<feature type="region of interest" description="Disordered" evidence="2">
    <location>
        <begin position="355"/>
        <end position="379"/>
    </location>
</feature>
<dbReference type="EMBL" id="KQ085886">
    <property type="protein sequence ID" value="KLO19537.1"/>
    <property type="molecule type" value="Genomic_DNA"/>
</dbReference>
<dbReference type="InterPro" id="IPR000387">
    <property type="entry name" value="Tyr_Pase_dom"/>
</dbReference>
<dbReference type="GO" id="GO:0016791">
    <property type="term" value="F:phosphatase activity"/>
    <property type="evidence" value="ECO:0007669"/>
    <property type="project" value="UniProtKB-ARBA"/>
</dbReference>
<dbReference type="InterPro" id="IPR057023">
    <property type="entry name" value="PTP-SAK"/>
</dbReference>
<dbReference type="InterPro" id="IPR050561">
    <property type="entry name" value="PTP"/>
</dbReference>
<protein>
    <recommendedName>
        <fullName evidence="3">Tyrosine specific protein phosphatases domain-containing protein</fullName>
    </recommendedName>
</protein>
<evidence type="ECO:0000256" key="1">
    <source>
        <dbReference type="ARBA" id="ARBA00022801"/>
    </source>
</evidence>
<dbReference type="OrthoDB" id="266663at2759"/>
<name>A0A0H2S5P7_9AGAM</name>
<accession>A0A0H2S5P7</accession>
<dbReference type="PROSITE" id="PS50056">
    <property type="entry name" value="TYR_PHOSPHATASE_2"/>
    <property type="match status" value="1"/>
</dbReference>
<evidence type="ECO:0000313" key="5">
    <source>
        <dbReference type="Proteomes" id="UP000053477"/>
    </source>
</evidence>
<dbReference type="Pfam" id="PF22784">
    <property type="entry name" value="PTP-SAK"/>
    <property type="match status" value="1"/>
</dbReference>
<keyword evidence="5" id="KW-1185">Reference proteome</keyword>
<proteinExistence type="predicted"/>
<feature type="region of interest" description="Disordered" evidence="2">
    <location>
        <begin position="477"/>
        <end position="531"/>
    </location>
</feature>
<feature type="compositionally biased region" description="Polar residues" evidence="2">
    <location>
        <begin position="487"/>
        <end position="497"/>
    </location>
</feature>
<dbReference type="SUPFAM" id="SSF52799">
    <property type="entry name" value="(Phosphotyrosine protein) phosphatases II"/>
    <property type="match status" value="1"/>
</dbReference>
<reference evidence="4 5" key="1">
    <citation type="submission" date="2015-04" db="EMBL/GenBank/DDBJ databases">
        <title>Complete genome sequence of Schizopora paradoxa KUC8140, a cosmopolitan wood degrader in East Asia.</title>
        <authorList>
            <consortium name="DOE Joint Genome Institute"/>
            <person name="Min B."/>
            <person name="Park H."/>
            <person name="Jang Y."/>
            <person name="Kim J.-J."/>
            <person name="Kim K.H."/>
            <person name="Pangilinan J."/>
            <person name="Lipzen A."/>
            <person name="Riley R."/>
            <person name="Grigoriev I.V."/>
            <person name="Spatafora J.W."/>
            <person name="Choi I.-G."/>
        </authorList>
    </citation>
    <scope>NUCLEOTIDE SEQUENCE [LARGE SCALE GENOMIC DNA]</scope>
    <source>
        <strain evidence="4 5">KUC8140</strain>
    </source>
</reference>
<evidence type="ECO:0000313" key="4">
    <source>
        <dbReference type="EMBL" id="KLO19537.1"/>
    </source>
</evidence>
<dbReference type="Proteomes" id="UP000053477">
    <property type="component" value="Unassembled WGS sequence"/>
</dbReference>
<feature type="compositionally biased region" description="Polar residues" evidence="2">
    <location>
        <begin position="33"/>
        <end position="47"/>
    </location>
</feature>
<dbReference type="STRING" id="27342.A0A0H2S5P7"/>
<organism evidence="4 5">
    <name type="scientific">Schizopora paradoxa</name>
    <dbReference type="NCBI Taxonomy" id="27342"/>
    <lineage>
        <taxon>Eukaryota</taxon>
        <taxon>Fungi</taxon>
        <taxon>Dikarya</taxon>
        <taxon>Basidiomycota</taxon>
        <taxon>Agaricomycotina</taxon>
        <taxon>Agaricomycetes</taxon>
        <taxon>Hymenochaetales</taxon>
        <taxon>Schizoporaceae</taxon>
        <taxon>Schizopora</taxon>
    </lineage>
</organism>
<gene>
    <name evidence="4" type="ORF">SCHPADRAFT_865040</name>
</gene>
<evidence type="ECO:0000256" key="2">
    <source>
        <dbReference type="SAM" id="MobiDB-lite"/>
    </source>
</evidence>
<feature type="compositionally biased region" description="Low complexity" evidence="2">
    <location>
        <begin position="143"/>
        <end position="158"/>
    </location>
</feature>
<dbReference type="InParanoid" id="A0A0H2S5P7"/>
<dbReference type="InterPro" id="IPR029021">
    <property type="entry name" value="Prot-tyrosine_phosphatase-like"/>
</dbReference>
<dbReference type="AlphaFoldDB" id="A0A0H2S5P7"/>
<evidence type="ECO:0000259" key="3">
    <source>
        <dbReference type="PROSITE" id="PS50056"/>
    </source>
</evidence>